<dbReference type="Pfam" id="PF22960">
    <property type="entry name" value="WHD_UBR1"/>
    <property type="match status" value="1"/>
</dbReference>
<dbReference type="InterPro" id="IPR003126">
    <property type="entry name" value="Znf_UBR"/>
</dbReference>
<dbReference type="InterPro" id="IPR003769">
    <property type="entry name" value="ClpS_core"/>
</dbReference>
<evidence type="ECO:0000256" key="10">
    <source>
        <dbReference type="SAM" id="MobiDB-lite"/>
    </source>
</evidence>
<keyword evidence="3 9" id="KW-0808">Transferase</keyword>
<dbReference type="GO" id="GO:0071596">
    <property type="term" value="P:ubiquitin-dependent protein catabolic process via the N-end rule pathway"/>
    <property type="evidence" value="ECO:0007669"/>
    <property type="project" value="UniProtKB-UniRule"/>
</dbReference>
<evidence type="ECO:0000256" key="3">
    <source>
        <dbReference type="ARBA" id="ARBA00022679"/>
    </source>
</evidence>
<dbReference type="PANTHER" id="PTHR21497:SF24">
    <property type="entry name" value="E3 UBIQUITIN-PROTEIN LIGASE UBR1"/>
    <property type="match status" value="1"/>
</dbReference>
<accession>A0A7R8ZLE8</accession>
<evidence type="ECO:0000256" key="7">
    <source>
        <dbReference type="ARBA" id="ARBA00022833"/>
    </source>
</evidence>
<dbReference type="GO" id="GO:0061630">
    <property type="term" value="F:ubiquitin protein ligase activity"/>
    <property type="evidence" value="ECO:0007669"/>
    <property type="project" value="UniProtKB-UniRule"/>
</dbReference>
<feature type="region of interest" description="Disordered" evidence="10">
    <location>
        <begin position="1044"/>
        <end position="1067"/>
    </location>
</feature>
<comment type="pathway">
    <text evidence="2 9">Protein modification; protein ubiquitination.</text>
</comment>
<protein>
    <recommendedName>
        <fullName evidence="9">E3 ubiquitin-protein ligase</fullName>
        <ecNumber evidence="9">2.3.2.27</ecNumber>
    </recommendedName>
</protein>
<feature type="region of interest" description="Disordered" evidence="10">
    <location>
        <begin position="1221"/>
        <end position="1250"/>
    </location>
</feature>
<evidence type="ECO:0000313" key="11">
    <source>
        <dbReference type="EMBL" id="CAD7224393.1"/>
    </source>
</evidence>
<dbReference type="PROSITE" id="PS51157">
    <property type="entry name" value="ZF_UBR"/>
    <property type="match status" value="1"/>
</dbReference>
<dbReference type="InterPro" id="IPR044046">
    <property type="entry name" value="E3_ligase_UBR-like_C"/>
</dbReference>
<dbReference type="EMBL" id="OB660360">
    <property type="protein sequence ID" value="CAD7224393.1"/>
    <property type="molecule type" value="Genomic_DNA"/>
</dbReference>
<evidence type="ECO:0000256" key="6">
    <source>
        <dbReference type="ARBA" id="ARBA00022786"/>
    </source>
</evidence>
<evidence type="ECO:0000256" key="5">
    <source>
        <dbReference type="ARBA" id="ARBA00022771"/>
    </source>
</evidence>
<dbReference type="GO" id="GO:0000151">
    <property type="term" value="C:ubiquitin ligase complex"/>
    <property type="evidence" value="ECO:0007669"/>
    <property type="project" value="TreeGrafter"/>
</dbReference>
<feature type="region of interest" description="Disordered" evidence="10">
    <location>
        <begin position="971"/>
        <end position="990"/>
    </location>
</feature>
<dbReference type="OrthoDB" id="26387at2759"/>
<dbReference type="InterPro" id="IPR014719">
    <property type="entry name" value="Ribosomal_bL12_C/ClpS-like"/>
</dbReference>
<proteinExistence type="inferred from homology"/>
<comment type="function">
    <text evidence="9">Ubiquitin ligase protein which is a component of the N-end rule pathway. Recognizes and binds to proteins bearing specific N-terminal residues that are destabilizing according to the N-end rule, leading to their ubiquitination and subsequent degradation.</text>
</comment>
<keyword evidence="7 9" id="KW-0862">Zinc</keyword>
<dbReference type="Gene3D" id="3.30.1390.10">
    <property type="match status" value="1"/>
</dbReference>
<name>A0A7R8ZLE8_9CRUS</name>
<keyword evidence="5 9" id="KW-0863">Zinc-finger</keyword>
<dbReference type="InterPro" id="IPR036390">
    <property type="entry name" value="WH_DNA-bd_sf"/>
</dbReference>
<dbReference type="InterPro" id="IPR055194">
    <property type="entry name" value="UBR1-like_WH"/>
</dbReference>
<evidence type="ECO:0000256" key="2">
    <source>
        <dbReference type="ARBA" id="ARBA00004906"/>
    </source>
</evidence>
<dbReference type="GO" id="GO:0016567">
    <property type="term" value="P:protein ubiquitination"/>
    <property type="evidence" value="ECO:0007669"/>
    <property type="project" value="UniProtKB-UniRule"/>
</dbReference>
<dbReference type="InterPro" id="IPR042065">
    <property type="entry name" value="E3_ELL-like"/>
</dbReference>
<dbReference type="CDD" id="cd19672">
    <property type="entry name" value="UBR-box_UBR1_like"/>
    <property type="match status" value="1"/>
</dbReference>
<dbReference type="SUPFAM" id="SSF46785">
    <property type="entry name" value="Winged helix' DNA-binding domain"/>
    <property type="match status" value="1"/>
</dbReference>
<comment type="similarity">
    <text evidence="8 9">Belongs to the E3 ubiquitin-protein ligase UBR1-like family.</text>
</comment>
<sequence>MFSALDAGDMMRKLHRKSPEEVGKEWLLNFRERGADMSDRIFSAVWRMWVPVAYYIEPNSNCLDITFDEESIQSRLIAPLDYFICGGEPVEKYKSLTALDSPPSFCGKVFKSNEPTYTCRDCFMDPTCVLCIDCFKASEHRYHRYKMSTSQGSGYCDCGDIEAWKSAPYCLRHIPGSTTGMTGSVETGQGSASIERLPADVAARARIMFNWVIKYALHLLTLEGTRSAMSMGLEVGEVDCEPLHDGDLFKTLSNYVTVIYNDESHTYDQVIHALSRALTCSRKDAREFATIVDRDGRCVLKCGNFKVCEDVEQEVRKLTSRNNAKALKVCVRPANVVAHQMFALKLLSWLNETIKICQGFRYLFAEIMMEQESVGCDTFLDQVLLSDVQLWKNARTSWHLLLISSFLMEVDLKRTFARRFISHYSAMMDDFIHRDDHEHSVCITSLSVQLFTVPTLAQSLIAEDEALSMLMRCFKAFYHRKLSTDGAHHLSLEHASSNPFRRAQFILSDLKHLLSVLPDASGWSTELKKAFVKGLKDFVEFLYWMQGMDEFTRQVGEHMEYERDWENGFNLHLRMAPVITLFTQWACSERSVLFKAVRAVVSALEKRNPASVWVYRSLQLTTWMRRNHRTRVMVYDVASQPVSFHLPLSRFLAALVLGLQKFNLDLNSDELNLRNNYELITEIMEPVLRLRVLTAQVHAAMWRRNGMSLMTQLYHYHSVKCRSEMMDRDLVLLQYSAAHLDQNDFLIHALNRFDLLDWAMEPTANVDIHPDEDYLRHLNIIADEFLSFLIELVGERWTVGIGQVEWEDCLKKEIIQYLCIKPLPHSSLIRLLDEDINHETGIEKVINDIATFTKKTGQNKGVYELKPEFYSQFNLFYYHYTREDQGKSEEAQRRRKFLPEDVRCCPPPPLPALTKEFSGLAKLVECDVFLQIAETVLKRAVMWDRPSLFTESQFRKLLFLIGLGLREEERREKEQASTSSVAGAGPKPGHYSTILKETNIVSMLKQLDGSPKVETHQGLLTWVLRLVDLSVSPASASSLAMAGSASSSAVSASSPEQDKLRERKQAAAARRAKIMAMMNQAQKSFVKVHEELYASVAGAAGGTDSDVPAPKRRSPDLPPSRPAPVEEEGPKPMDTSDDEDVNPVAVGPGRTPMTVEQEERHTCILCQESHEVRPTGKGEDLFLYVAYIQRSSVLRRDRQVQEVMQPTSPVNEPVLEAVASFPSGDDVTPVPSPPRGAMMDTTPGSGDADDTKQAPTAYMTSNLGNGIHTSSCGHTIHTSCYQAHYEVVCHRLRNRNIRYRQPPLYDITENEFLCPLCQRPCNAVLPVLPASCALWAASPAARDFVGRQSEHAAETSSSPLVFLQSILREAAQMEGDVSGEANTVIESMSGTQFVWPDFEMLMSSLSMISIISDTLRDMLLLFANRVFSVGFSCDPHDNDPRLFSAVTQTVSFSITATEQYRREIGKPLLGEFSSRQSSCLSGLVRFAALLAPPLVKRNRNKDGVSLVTLLTSPQSNLEDLLAVDPFSALVTLTLFSPTFANGDNRNYQALRVALWLHLFQVHVSRASRNPPTRQETQSRSQSLKIFFSLRDPDTQEAVRPFLHCCAIFYHFLTDIAPQPALTAFPSPHIHHILSYLSLGDLLDPNTSSSQWMDEISSFLGHWSDLFLNVSMSSSSAPHRPLIFPVTRNHLVPLPREFAELLNNMSNYTCPKATLDEARQPSVCLVCGEKLCSNPFCCQLQGEDDQYVGPCTRHAITCGLGVGIFLRVRDCKIILLHGKTQRMKGCFYSPPYVDGYGETDMGLKRGNPLHLCPEKYRELELIWFAHDIPEKIAQQAEVFPGNFATDWNQF</sequence>
<dbReference type="Pfam" id="PF02207">
    <property type="entry name" value="zf-UBR"/>
    <property type="match status" value="1"/>
</dbReference>
<dbReference type="InterPro" id="IPR039164">
    <property type="entry name" value="UBR1-like"/>
</dbReference>
<evidence type="ECO:0000256" key="9">
    <source>
        <dbReference type="RuleBase" id="RU366018"/>
    </source>
</evidence>
<dbReference type="FunFam" id="2.10.110.30:FF:000001">
    <property type="entry name" value="E3 ubiquitin-protein ligase UBR2 isoform 1"/>
    <property type="match status" value="1"/>
</dbReference>
<dbReference type="UniPathway" id="UPA00143"/>
<dbReference type="Gene3D" id="2.10.110.30">
    <property type="match status" value="1"/>
</dbReference>
<dbReference type="Pfam" id="PF02617">
    <property type="entry name" value="ClpS"/>
    <property type="match status" value="1"/>
</dbReference>
<evidence type="ECO:0000256" key="1">
    <source>
        <dbReference type="ARBA" id="ARBA00000900"/>
    </source>
</evidence>
<dbReference type="SUPFAM" id="SSF54736">
    <property type="entry name" value="ClpS-like"/>
    <property type="match status" value="1"/>
</dbReference>
<keyword evidence="4 9" id="KW-0479">Metal-binding</keyword>
<feature type="region of interest" description="Disordered" evidence="10">
    <location>
        <begin position="1099"/>
        <end position="1156"/>
    </location>
</feature>
<gene>
    <name evidence="11" type="ORF">CTOB1V02_LOCUS2358</name>
</gene>
<keyword evidence="6 9" id="KW-0833">Ubl conjugation pathway</keyword>
<reference evidence="11" key="1">
    <citation type="submission" date="2020-11" db="EMBL/GenBank/DDBJ databases">
        <authorList>
            <person name="Tran Van P."/>
        </authorList>
    </citation>
    <scope>NUCLEOTIDE SEQUENCE</scope>
</reference>
<dbReference type="EC" id="2.3.2.27" evidence="9"/>
<dbReference type="PANTHER" id="PTHR21497">
    <property type="entry name" value="UBIQUITIN LIGASE E3 ALPHA-RELATED"/>
    <property type="match status" value="1"/>
</dbReference>
<dbReference type="SMART" id="SM00396">
    <property type="entry name" value="ZnF_UBR1"/>
    <property type="match status" value="1"/>
</dbReference>
<dbReference type="GO" id="GO:0005737">
    <property type="term" value="C:cytoplasm"/>
    <property type="evidence" value="ECO:0007669"/>
    <property type="project" value="TreeGrafter"/>
</dbReference>
<dbReference type="GO" id="GO:0008270">
    <property type="term" value="F:zinc ion binding"/>
    <property type="evidence" value="ECO:0007669"/>
    <property type="project" value="UniProtKB-UniRule"/>
</dbReference>
<evidence type="ECO:0000256" key="4">
    <source>
        <dbReference type="ARBA" id="ARBA00022723"/>
    </source>
</evidence>
<dbReference type="Pfam" id="PF18995">
    <property type="entry name" value="PRT6_C"/>
    <property type="match status" value="1"/>
</dbReference>
<feature type="compositionally biased region" description="Low complexity" evidence="10">
    <location>
        <begin position="1044"/>
        <end position="1055"/>
    </location>
</feature>
<dbReference type="Gene3D" id="1.10.10.2670">
    <property type="entry name" value="E3 ubiquitin-protein ligase"/>
    <property type="match status" value="1"/>
</dbReference>
<evidence type="ECO:0000256" key="8">
    <source>
        <dbReference type="ARBA" id="ARBA00046341"/>
    </source>
</evidence>
<organism evidence="11">
    <name type="scientific">Cyprideis torosa</name>
    <dbReference type="NCBI Taxonomy" id="163714"/>
    <lineage>
        <taxon>Eukaryota</taxon>
        <taxon>Metazoa</taxon>
        <taxon>Ecdysozoa</taxon>
        <taxon>Arthropoda</taxon>
        <taxon>Crustacea</taxon>
        <taxon>Oligostraca</taxon>
        <taxon>Ostracoda</taxon>
        <taxon>Podocopa</taxon>
        <taxon>Podocopida</taxon>
        <taxon>Cytherocopina</taxon>
        <taxon>Cytheroidea</taxon>
        <taxon>Cytherideidae</taxon>
        <taxon>Cyprideis</taxon>
    </lineage>
</organism>
<comment type="catalytic activity">
    <reaction evidence="1 9">
        <text>S-ubiquitinyl-[E2 ubiquitin-conjugating enzyme]-L-cysteine + [acceptor protein]-L-lysine = [E2 ubiquitin-conjugating enzyme]-L-cysteine + N(6)-ubiquitinyl-[acceptor protein]-L-lysine.</text>
        <dbReference type="EC" id="2.3.2.27"/>
    </reaction>
</comment>
<feature type="compositionally biased region" description="Basic and acidic residues" evidence="10">
    <location>
        <begin position="1056"/>
        <end position="1065"/>
    </location>
</feature>